<dbReference type="Proteomes" id="UP000694925">
    <property type="component" value="Unplaced"/>
</dbReference>
<evidence type="ECO:0000256" key="1">
    <source>
        <dbReference type="SAM" id="MobiDB-lite"/>
    </source>
</evidence>
<keyword evidence="3" id="KW-1185">Reference proteome</keyword>
<feature type="chain" id="PRO_5042606810" evidence="2">
    <location>
        <begin position="32"/>
        <end position="155"/>
    </location>
</feature>
<dbReference type="RefSeq" id="XP_026673566.1">
    <property type="nucleotide sequence ID" value="XM_026817765.1"/>
</dbReference>
<sequence length="155" mass="17436">MAIFQSSGSIFVSALLVGTLALLVCNNSSCADEVPAFFLKIAKNMPRLGRSDSYDDYLKSRKNLLKPGDGSSSAKLEPWPTYSNDESFSRPNKRRVDYDAINDEWAWQHFPLAIEGPRELWRTLAGYSKDTSDDIDNGIWKRKKRTGSEPGILEN</sequence>
<evidence type="ECO:0000313" key="3">
    <source>
        <dbReference type="Proteomes" id="UP000694925"/>
    </source>
</evidence>
<organism evidence="3 4">
    <name type="scientific">Ceratina calcarata</name>
    <dbReference type="NCBI Taxonomy" id="156304"/>
    <lineage>
        <taxon>Eukaryota</taxon>
        <taxon>Metazoa</taxon>
        <taxon>Ecdysozoa</taxon>
        <taxon>Arthropoda</taxon>
        <taxon>Hexapoda</taxon>
        <taxon>Insecta</taxon>
        <taxon>Pterygota</taxon>
        <taxon>Neoptera</taxon>
        <taxon>Endopterygota</taxon>
        <taxon>Hymenoptera</taxon>
        <taxon>Apocrita</taxon>
        <taxon>Aculeata</taxon>
        <taxon>Apoidea</taxon>
        <taxon>Anthophila</taxon>
        <taxon>Apidae</taxon>
        <taxon>Ceratina</taxon>
        <taxon>Zadontomerus</taxon>
    </lineage>
</organism>
<dbReference type="KEGG" id="ccal:108630020"/>
<feature type="compositionally biased region" description="Polar residues" evidence="1">
    <location>
        <begin position="81"/>
        <end position="90"/>
    </location>
</feature>
<proteinExistence type="predicted"/>
<feature type="region of interest" description="Disordered" evidence="1">
    <location>
        <begin position="64"/>
        <end position="91"/>
    </location>
</feature>
<dbReference type="GeneID" id="108630020"/>
<dbReference type="AlphaFoldDB" id="A0AAJ7WEK6"/>
<feature type="region of interest" description="Disordered" evidence="1">
    <location>
        <begin position="129"/>
        <end position="155"/>
    </location>
</feature>
<accession>A0AAJ7WEK6</accession>
<evidence type="ECO:0000313" key="4">
    <source>
        <dbReference type="RefSeq" id="XP_026673566.1"/>
    </source>
</evidence>
<feature type="signal peptide" evidence="2">
    <location>
        <begin position="1"/>
        <end position="31"/>
    </location>
</feature>
<keyword evidence="2" id="KW-0732">Signal</keyword>
<dbReference type="CTD" id="44125"/>
<gene>
    <name evidence="4" type="primary">LOC108630020</name>
</gene>
<evidence type="ECO:0000256" key="2">
    <source>
        <dbReference type="SAM" id="SignalP"/>
    </source>
</evidence>
<name>A0AAJ7WEK6_9HYME</name>
<reference evidence="4" key="1">
    <citation type="submission" date="2025-08" db="UniProtKB">
        <authorList>
            <consortium name="RefSeq"/>
        </authorList>
    </citation>
    <scope>IDENTIFICATION</scope>
    <source>
        <tissue evidence="4">Whole body</tissue>
    </source>
</reference>
<protein>
    <submittedName>
        <fullName evidence="4">Uncharacterized protein LOC108630020</fullName>
    </submittedName>
</protein>